<evidence type="ECO:0000313" key="3">
    <source>
        <dbReference type="Proteomes" id="UP000186323"/>
    </source>
</evidence>
<dbReference type="OrthoDB" id="256590at2"/>
<protein>
    <submittedName>
        <fullName evidence="2">Exodeoxyribonuclease VIII</fullName>
        <ecNumber evidence="2">3.1.11.-</ecNumber>
    </submittedName>
</protein>
<reference evidence="3" key="1">
    <citation type="submission" date="2016-10" db="EMBL/GenBank/DDBJ databases">
        <authorList>
            <person name="Wegmann U."/>
        </authorList>
    </citation>
    <scope>NUCLEOTIDE SEQUENCE [LARGE SCALE GENOMIC DNA]</scope>
</reference>
<accession>A0A1K1LD38</accession>
<dbReference type="Proteomes" id="UP000186323">
    <property type="component" value="Chromosome I"/>
</dbReference>
<organism evidence="2 3">
    <name type="scientific">Desulfovibrio piger</name>
    <dbReference type="NCBI Taxonomy" id="901"/>
    <lineage>
        <taxon>Bacteria</taxon>
        <taxon>Pseudomonadati</taxon>
        <taxon>Thermodesulfobacteriota</taxon>
        <taxon>Desulfovibrionia</taxon>
        <taxon>Desulfovibrionales</taxon>
        <taxon>Desulfovibrionaceae</taxon>
        <taxon>Desulfovibrio</taxon>
    </lineage>
</organism>
<dbReference type="EMBL" id="LT630450">
    <property type="protein sequence ID" value="SFV72627.1"/>
    <property type="molecule type" value="Genomic_DNA"/>
</dbReference>
<proteinExistence type="predicted"/>
<dbReference type="InterPro" id="IPR024432">
    <property type="entry name" value="Put_RecE_PDDEXK-like_dom"/>
</dbReference>
<gene>
    <name evidence="2" type="ORF">DESPIGER_0748</name>
</gene>
<dbReference type="GO" id="GO:0016787">
    <property type="term" value="F:hydrolase activity"/>
    <property type="evidence" value="ECO:0007669"/>
    <property type="project" value="UniProtKB-KW"/>
</dbReference>
<dbReference type="Pfam" id="PF12684">
    <property type="entry name" value="DUF3799"/>
    <property type="match status" value="1"/>
</dbReference>
<dbReference type="InterPro" id="IPR011604">
    <property type="entry name" value="PDDEXK-like_dom_sf"/>
</dbReference>
<dbReference type="RefSeq" id="WP_072333245.1">
    <property type="nucleotide sequence ID" value="NZ_LT630450.1"/>
</dbReference>
<dbReference type="AlphaFoldDB" id="A0A1K1LD38"/>
<name>A0A1K1LD38_9BACT</name>
<feature type="domain" description="Putative exodeoxyribonuclease 8 PDDEXK-like" evidence="1">
    <location>
        <begin position="20"/>
        <end position="257"/>
    </location>
</feature>
<keyword evidence="3" id="KW-1185">Reference proteome</keyword>
<evidence type="ECO:0000259" key="1">
    <source>
        <dbReference type="Pfam" id="PF12684"/>
    </source>
</evidence>
<dbReference type="EC" id="3.1.11.-" evidence="2"/>
<keyword evidence="2" id="KW-0378">Hydrolase</keyword>
<sequence length="274" mass="30305">MEGMIIKDEQAAYYGRLALSNSGMGELLRCPAHLKAMLDRCGQDDKTNDAFTAGSLLHCMVLEPSEVSSRYRVKVNRGNTKAGKEEAEKAAEDGVQLVSQDMWETCSAMADAALRHPVMRSAHAAGDLRTEQSVYWTERGGTVPCKARVDALVTLPNYGLCAIDLKTTRDASLAAIEKSLYTYGYHRQAAWYLRGLRSAGMEVRAFLFLFVEKEPPYLTVATNISEGAQELALDEIRNCVDTFADCMASGIWPGYTESPVIELDLPAWAYKRNQ</sequence>
<dbReference type="KEGG" id="dpg:DESPIGER_0748"/>
<dbReference type="Gene3D" id="3.90.320.10">
    <property type="match status" value="1"/>
</dbReference>
<evidence type="ECO:0000313" key="2">
    <source>
        <dbReference type="EMBL" id="SFV72627.1"/>
    </source>
</evidence>